<protein>
    <submittedName>
        <fullName evidence="3">Helix-turn-helix transcriptional regulator</fullName>
    </submittedName>
</protein>
<feature type="domain" description="HTH cro/C1-type" evidence="2">
    <location>
        <begin position="12"/>
        <end position="66"/>
    </location>
</feature>
<dbReference type="GO" id="GO:0005829">
    <property type="term" value="C:cytosol"/>
    <property type="evidence" value="ECO:0007669"/>
    <property type="project" value="TreeGrafter"/>
</dbReference>
<dbReference type="EMBL" id="CP071869">
    <property type="protein sequence ID" value="QTE21088.1"/>
    <property type="molecule type" value="Genomic_DNA"/>
</dbReference>
<dbReference type="GO" id="GO:0003700">
    <property type="term" value="F:DNA-binding transcription factor activity"/>
    <property type="evidence" value="ECO:0007669"/>
    <property type="project" value="TreeGrafter"/>
</dbReference>
<evidence type="ECO:0000313" key="4">
    <source>
        <dbReference type="Proteomes" id="UP000663920"/>
    </source>
</evidence>
<proteinExistence type="predicted"/>
<keyword evidence="4" id="KW-1185">Reference proteome</keyword>
<dbReference type="Gene3D" id="1.10.260.40">
    <property type="entry name" value="lambda repressor-like DNA-binding domains"/>
    <property type="match status" value="1"/>
</dbReference>
<accession>A0A975H5M3</accession>
<dbReference type="GO" id="GO:0003677">
    <property type="term" value="F:DNA binding"/>
    <property type="evidence" value="ECO:0007669"/>
    <property type="project" value="UniProtKB-KW"/>
</dbReference>
<dbReference type="PROSITE" id="PS50943">
    <property type="entry name" value="HTH_CROC1"/>
    <property type="match status" value="1"/>
</dbReference>
<dbReference type="PANTHER" id="PTHR46797">
    <property type="entry name" value="HTH-TYPE TRANSCRIPTIONAL REGULATOR"/>
    <property type="match status" value="1"/>
</dbReference>
<name>A0A975H5M3_9FLAO</name>
<dbReference type="Proteomes" id="UP000663920">
    <property type="component" value="Chromosome"/>
</dbReference>
<dbReference type="PANTHER" id="PTHR46797:SF1">
    <property type="entry name" value="METHYLPHOSPHONATE SYNTHASE"/>
    <property type="match status" value="1"/>
</dbReference>
<organism evidence="3 4">
    <name type="scientific">Polaribacter cellanae</name>
    <dbReference type="NCBI Taxonomy" id="2818493"/>
    <lineage>
        <taxon>Bacteria</taxon>
        <taxon>Pseudomonadati</taxon>
        <taxon>Bacteroidota</taxon>
        <taxon>Flavobacteriia</taxon>
        <taxon>Flavobacteriales</taxon>
        <taxon>Flavobacteriaceae</taxon>
    </lineage>
</organism>
<dbReference type="InterPro" id="IPR050807">
    <property type="entry name" value="TransReg_Diox_bact_type"/>
</dbReference>
<keyword evidence="1" id="KW-0238">DNA-binding</keyword>
<dbReference type="CDD" id="cd00093">
    <property type="entry name" value="HTH_XRE"/>
    <property type="match status" value="1"/>
</dbReference>
<dbReference type="SMART" id="SM00530">
    <property type="entry name" value="HTH_XRE"/>
    <property type="match status" value="1"/>
</dbReference>
<dbReference type="AlphaFoldDB" id="A0A975H5M3"/>
<gene>
    <name evidence="3" type="ORF">J3359_09520</name>
</gene>
<evidence type="ECO:0000313" key="3">
    <source>
        <dbReference type="EMBL" id="QTE21088.1"/>
    </source>
</evidence>
<reference evidence="3 4" key="1">
    <citation type="submission" date="2021-03" db="EMBL/GenBank/DDBJ databases">
        <title>Complete genome of Polaribacter_sp.SM13.</title>
        <authorList>
            <person name="Jeong S.W."/>
            <person name="Bae J.W."/>
        </authorList>
    </citation>
    <scope>NUCLEOTIDE SEQUENCE [LARGE SCALE GENOMIC DNA]</scope>
    <source>
        <strain evidence="3 4">SM13</strain>
    </source>
</reference>
<dbReference type="Pfam" id="PF01381">
    <property type="entry name" value="HTH_3"/>
    <property type="match status" value="1"/>
</dbReference>
<evidence type="ECO:0000256" key="1">
    <source>
        <dbReference type="ARBA" id="ARBA00023125"/>
    </source>
</evidence>
<dbReference type="RefSeq" id="WP_208076683.1">
    <property type="nucleotide sequence ID" value="NZ_CP071869.1"/>
</dbReference>
<dbReference type="InterPro" id="IPR010982">
    <property type="entry name" value="Lambda_DNA-bd_dom_sf"/>
</dbReference>
<evidence type="ECO:0000259" key="2">
    <source>
        <dbReference type="PROSITE" id="PS50943"/>
    </source>
</evidence>
<dbReference type="KEGG" id="pcea:J3359_09520"/>
<dbReference type="SUPFAM" id="SSF47413">
    <property type="entry name" value="lambda repressor-like DNA-binding domains"/>
    <property type="match status" value="1"/>
</dbReference>
<dbReference type="InterPro" id="IPR001387">
    <property type="entry name" value="Cro/C1-type_HTH"/>
</dbReference>
<sequence>MDTKKLNIAETLESIRLEKRLNKGDFADKCGISKSFYSEIINKKRNLNVTTLEQICSNIDVPIEIFILKAINEDKIEDPERRRLVREIRPHMKKITDLLYSFS</sequence>